<keyword evidence="2" id="KW-1185">Reference proteome</keyword>
<dbReference type="AlphaFoldDB" id="A0A8R1XRU3"/>
<organism evidence="1 2">
    <name type="scientific">Onchocerca volvulus</name>
    <dbReference type="NCBI Taxonomy" id="6282"/>
    <lineage>
        <taxon>Eukaryota</taxon>
        <taxon>Metazoa</taxon>
        <taxon>Ecdysozoa</taxon>
        <taxon>Nematoda</taxon>
        <taxon>Chromadorea</taxon>
        <taxon>Rhabditida</taxon>
        <taxon>Spirurina</taxon>
        <taxon>Spiruromorpha</taxon>
        <taxon>Filarioidea</taxon>
        <taxon>Onchocercidae</taxon>
        <taxon>Onchocerca</taxon>
    </lineage>
</organism>
<sequence>MTNRFENQNPSLLFVHIHQIADDKEKYRWIGNFVIEIGKENILLYDADYNIQAKTWPSFSVTGESRIAYLQKAADDIINYKLKCVYSKKCIPCIKVSSNSGTLACNSRKKIRISTDDCAMCNMTLKVVLGTNCFVKMRLKRCVTQKEMEDGKITKLVLNSFPRIYVLPKMLENYMKGIGYAETLAGIEYKISEKESNMKRIISILIPFILHATPPNFMRYDSEGVKILWKSKKHRFALTQQYVKIFKHKVLNNYALKNCNSSD</sequence>
<evidence type="ECO:0000313" key="2">
    <source>
        <dbReference type="Proteomes" id="UP000024404"/>
    </source>
</evidence>
<dbReference type="Proteomes" id="UP000024404">
    <property type="component" value="Unassembled WGS sequence"/>
</dbReference>
<reference evidence="1" key="2">
    <citation type="submission" date="2022-06" db="UniProtKB">
        <authorList>
            <consortium name="EnsemblMetazoa"/>
        </authorList>
    </citation>
    <scope>IDENTIFICATION</scope>
</reference>
<dbReference type="EnsemblMetazoa" id="OVOC2346.1">
    <property type="protein sequence ID" value="OVOC2346.1"/>
    <property type="gene ID" value="WBGene00239155"/>
</dbReference>
<protein>
    <submittedName>
        <fullName evidence="1">Uncharacterized protein</fullName>
    </submittedName>
</protein>
<name>A0A8R1XRU3_ONCVO</name>
<proteinExistence type="predicted"/>
<dbReference type="EMBL" id="CMVM020000073">
    <property type="status" value="NOT_ANNOTATED_CDS"/>
    <property type="molecule type" value="Genomic_DNA"/>
</dbReference>
<reference evidence="2" key="1">
    <citation type="submission" date="2013-10" db="EMBL/GenBank/DDBJ databases">
        <title>Genome sequencing of Onchocerca volvulus.</title>
        <authorList>
            <person name="Cotton J."/>
            <person name="Tsai J."/>
            <person name="Stanley E."/>
            <person name="Tracey A."/>
            <person name="Holroyd N."/>
            <person name="Lustigman S."/>
            <person name="Berriman M."/>
        </authorList>
    </citation>
    <scope>NUCLEOTIDE SEQUENCE</scope>
</reference>
<evidence type="ECO:0000313" key="1">
    <source>
        <dbReference type="EnsemblMetazoa" id="OVOC2346.1"/>
    </source>
</evidence>
<accession>A0A8R1XRU3</accession>